<feature type="transmembrane region" description="Helical" evidence="1">
    <location>
        <begin position="79"/>
        <end position="97"/>
    </location>
</feature>
<keyword evidence="3" id="KW-0808">Transferase</keyword>
<dbReference type="EMBL" id="JAQQXP010000003">
    <property type="protein sequence ID" value="MDC8832446.1"/>
    <property type="molecule type" value="Genomic_DNA"/>
</dbReference>
<feature type="transmembrane region" description="Helical" evidence="1">
    <location>
        <begin position="169"/>
        <end position="188"/>
    </location>
</feature>
<feature type="domain" description="Acyltransferase 3" evidence="2">
    <location>
        <begin position="29"/>
        <end position="393"/>
    </location>
</feature>
<reference evidence="3 4" key="1">
    <citation type="submission" date="2022-10" db="EMBL/GenBank/DDBJ databases">
        <title>Alteromonas sp. chi3 Genome sequencing.</title>
        <authorList>
            <person name="Park S."/>
        </authorList>
    </citation>
    <scope>NUCLEOTIDE SEQUENCE [LARGE SCALE GENOMIC DNA]</scope>
    <source>
        <strain evidence="4">chi3</strain>
    </source>
</reference>
<name>A0ABT5L7U2_9ALTE</name>
<keyword evidence="1" id="KW-1133">Transmembrane helix</keyword>
<feature type="transmembrane region" description="Helical" evidence="1">
    <location>
        <begin position="37"/>
        <end position="59"/>
    </location>
</feature>
<feature type="transmembrane region" description="Helical" evidence="1">
    <location>
        <begin position="109"/>
        <end position="133"/>
    </location>
</feature>
<dbReference type="Pfam" id="PF01757">
    <property type="entry name" value="Acyl_transf_3"/>
    <property type="match status" value="1"/>
</dbReference>
<dbReference type="Proteomes" id="UP001218788">
    <property type="component" value="Unassembled WGS sequence"/>
</dbReference>
<feature type="transmembrane region" description="Helical" evidence="1">
    <location>
        <begin position="275"/>
        <end position="298"/>
    </location>
</feature>
<accession>A0ABT5L7U2</accession>
<organism evidence="3 4">
    <name type="scientific">Alteromonas gilva</name>
    <dbReference type="NCBI Taxonomy" id="2987522"/>
    <lineage>
        <taxon>Bacteria</taxon>
        <taxon>Pseudomonadati</taxon>
        <taxon>Pseudomonadota</taxon>
        <taxon>Gammaproteobacteria</taxon>
        <taxon>Alteromonadales</taxon>
        <taxon>Alteromonadaceae</taxon>
        <taxon>Alteromonas/Salinimonas group</taxon>
        <taxon>Alteromonas</taxon>
    </lineage>
</organism>
<evidence type="ECO:0000313" key="4">
    <source>
        <dbReference type="Proteomes" id="UP001218788"/>
    </source>
</evidence>
<protein>
    <submittedName>
        <fullName evidence="3">Acyltransferase family protein</fullName>
    </submittedName>
</protein>
<keyword evidence="4" id="KW-1185">Reference proteome</keyword>
<dbReference type="InterPro" id="IPR050623">
    <property type="entry name" value="Glucan_succinyl_AcylTrfase"/>
</dbReference>
<feature type="transmembrane region" description="Helical" evidence="1">
    <location>
        <begin position="374"/>
        <end position="393"/>
    </location>
</feature>
<dbReference type="PANTHER" id="PTHR36927:SF1">
    <property type="entry name" value="MDO-LIKE PROTEIN"/>
    <property type="match status" value="1"/>
</dbReference>
<dbReference type="RefSeq" id="WP_273642271.1">
    <property type="nucleotide sequence ID" value="NZ_JAQQXP010000003.1"/>
</dbReference>
<keyword evidence="3" id="KW-0012">Acyltransferase</keyword>
<comment type="caution">
    <text evidence="3">The sequence shown here is derived from an EMBL/GenBank/DDBJ whole genome shotgun (WGS) entry which is preliminary data.</text>
</comment>
<proteinExistence type="predicted"/>
<gene>
    <name evidence="3" type="ORF">OIK42_16945</name>
</gene>
<feature type="transmembrane region" description="Helical" evidence="1">
    <location>
        <begin position="242"/>
        <end position="263"/>
    </location>
</feature>
<dbReference type="PANTHER" id="PTHR36927">
    <property type="entry name" value="BLR4337 PROTEIN"/>
    <property type="match status" value="1"/>
</dbReference>
<feature type="transmembrane region" description="Helical" evidence="1">
    <location>
        <begin position="200"/>
        <end position="230"/>
    </location>
</feature>
<feature type="transmembrane region" description="Helical" evidence="1">
    <location>
        <begin position="350"/>
        <end position="368"/>
    </location>
</feature>
<evidence type="ECO:0000256" key="1">
    <source>
        <dbReference type="SAM" id="Phobius"/>
    </source>
</evidence>
<feature type="transmembrane region" description="Helical" evidence="1">
    <location>
        <begin position="310"/>
        <end position="329"/>
    </location>
</feature>
<evidence type="ECO:0000259" key="2">
    <source>
        <dbReference type="Pfam" id="PF01757"/>
    </source>
</evidence>
<keyword evidence="1" id="KW-0812">Transmembrane</keyword>
<dbReference type="InterPro" id="IPR002656">
    <property type="entry name" value="Acyl_transf_3_dom"/>
</dbReference>
<sequence length="422" mass="46699">MKTTTPMPLTVSDGIPVATSLATRTVRLDYLEAVRAFALLLGVVFHAGLSFMPMFIGWAVMDISTSQWIPLFTLVSHSFRMELFFLVAGFFSHMVVTRQGLRAFLISRFWRIVVPFVIGWIVLRPLLVSGWIMGAQSMRGDADVGAALLGGIESLSALPQGIFVGTHLWFLYYLLVITAGLLMVRYVVKKSGAPATWLSGLAAATVAFLCRSKLGIIAAAVPTACCLWFMHHWGVDTPDKSLLPHLPVTLIYAGFFTCGWLMQRHTAMIEQFARITGFKLGLCIVATAGAAILSQYEARPAHEQYHYLKAAYMLCYAVMMWSLVALIIGACKKWLSGQSAIVRYLADGAYWLYLIHLPIVVWLQVAFAELPLHWLIKLCSISGLTVATSFALYEVMVRRTVVGRVLNGQRQKDNPGVTLASR</sequence>
<evidence type="ECO:0000313" key="3">
    <source>
        <dbReference type="EMBL" id="MDC8832446.1"/>
    </source>
</evidence>
<keyword evidence="1" id="KW-0472">Membrane</keyword>
<dbReference type="GO" id="GO:0016746">
    <property type="term" value="F:acyltransferase activity"/>
    <property type="evidence" value="ECO:0007669"/>
    <property type="project" value="UniProtKB-KW"/>
</dbReference>